<dbReference type="OrthoDB" id="6509127at2759"/>
<dbReference type="InterPro" id="IPR036397">
    <property type="entry name" value="RNaseH_sf"/>
</dbReference>
<dbReference type="InterPro" id="IPR002156">
    <property type="entry name" value="RNaseH_domain"/>
</dbReference>
<dbReference type="SUPFAM" id="SSF53098">
    <property type="entry name" value="Ribonuclease H-like"/>
    <property type="match status" value="1"/>
</dbReference>
<dbReference type="Proteomes" id="UP000499080">
    <property type="component" value="Unassembled WGS sequence"/>
</dbReference>
<evidence type="ECO:0000259" key="1">
    <source>
        <dbReference type="PROSITE" id="PS50879"/>
    </source>
</evidence>
<evidence type="ECO:0000313" key="3">
    <source>
        <dbReference type="Proteomes" id="UP000499080"/>
    </source>
</evidence>
<dbReference type="EMBL" id="BGPR01000038">
    <property type="protein sequence ID" value="GBL84649.1"/>
    <property type="molecule type" value="Genomic_DNA"/>
</dbReference>
<reference evidence="2 3" key="1">
    <citation type="journal article" date="2019" name="Sci. Rep.">
        <title>Orb-weaving spider Araneus ventricosus genome elucidates the spidroin gene catalogue.</title>
        <authorList>
            <person name="Kono N."/>
            <person name="Nakamura H."/>
            <person name="Ohtoshi R."/>
            <person name="Moran D.A.P."/>
            <person name="Shinohara A."/>
            <person name="Yoshida Y."/>
            <person name="Fujiwara M."/>
            <person name="Mori M."/>
            <person name="Tomita M."/>
            <person name="Arakawa K."/>
        </authorList>
    </citation>
    <scope>NUCLEOTIDE SEQUENCE [LARGE SCALE GENOMIC DNA]</scope>
</reference>
<evidence type="ECO:0000313" key="2">
    <source>
        <dbReference type="EMBL" id="GBL84649.1"/>
    </source>
</evidence>
<proteinExistence type="predicted"/>
<gene>
    <name evidence="2" type="ORF">AVEN_191108_1</name>
</gene>
<dbReference type="GO" id="GO:0003676">
    <property type="term" value="F:nucleic acid binding"/>
    <property type="evidence" value="ECO:0007669"/>
    <property type="project" value="InterPro"/>
</dbReference>
<sequence length="90" mass="10304">MGYHEYWLTLGTDHEIYTDGSKINNQVRAAYVHYYNGTETGSCLIRLGNQNTDFMDEVMAVSKANDYYVDKNIRNSKVITDSRSTLLAIE</sequence>
<dbReference type="GO" id="GO:0004523">
    <property type="term" value="F:RNA-DNA hybrid ribonuclease activity"/>
    <property type="evidence" value="ECO:0007669"/>
    <property type="project" value="InterPro"/>
</dbReference>
<dbReference type="PROSITE" id="PS50879">
    <property type="entry name" value="RNASE_H_1"/>
    <property type="match status" value="1"/>
</dbReference>
<protein>
    <recommendedName>
        <fullName evidence="1">RNase H type-1 domain-containing protein</fullName>
    </recommendedName>
</protein>
<feature type="domain" description="RNase H type-1" evidence="1">
    <location>
        <begin position="10"/>
        <end position="90"/>
    </location>
</feature>
<dbReference type="Gene3D" id="3.30.420.10">
    <property type="entry name" value="Ribonuclease H-like superfamily/Ribonuclease H"/>
    <property type="match status" value="1"/>
</dbReference>
<dbReference type="AlphaFoldDB" id="A0A4Y2AZL9"/>
<dbReference type="InterPro" id="IPR012337">
    <property type="entry name" value="RNaseH-like_sf"/>
</dbReference>
<name>A0A4Y2AZL9_ARAVE</name>
<comment type="caution">
    <text evidence="2">The sequence shown here is derived from an EMBL/GenBank/DDBJ whole genome shotgun (WGS) entry which is preliminary data.</text>
</comment>
<organism evidence="2 3">
    <name type="scientific">Araneus ventricosus</name>
    <name type="common">Orbweaver spider</name>
    <name type="synonym">Epeira ventricosa</name>
    <dbReference type="NCBI Taxonomy" id="182803"/>
    <lineage>
        <taxon>Eukaryota</taxon>
        <taxon>Metazoa</taxon>
        <taxon>Ecdysozoa</taxon>
        <taxon>Arthropoda</taxon>
        <taxon>Chelicerata</taxon>
        <taxon>Arachnida</taxon>
        <taxon>Araneae</taxon>
        <taxon>Araneomorphae</taxon>
        <taxon>Entelegynae</taxon>
        <taxon>Araneoidea</taxon>
        <taxon>Araneidae</taxon>
        <taxon>Araneus</taxon>
    </lineage>
</organism>
<keyword evidence="3" id="KW-1185">Reference proteome</keyword>
<accession>A0A4Y2AZL9</accession>